<feature type="transmembrane region" description="Helical" evidence="1">
    <location>
        <begin position="238"/>
        <end position="254"/>
    </location>
</feature>
<feature type="domain" description="Acyltransferase 3" evidence="3">
    <location>
        <begin position="78"/>
        <end position="425"/>
    </location>
</feature>
<dbReference type="InterPro" id="IPR050623">
    <property type="entry name" value="Glucan_succinyl_AcylTrfase"/>
</dbReference>
<keyword evidence="4" id="KW-0808">Transferase</keyword>
<feature type="transmembrane region" description="Helical" evidence="1">
    <location>
        <begin position="406"/>
        <end position="428"/>
    </location>
</feature>
<feature type="transmembrane region" description="Helical" evidence="1">
    <location>
        <begin position="350"/>
        <end position="368"/>
    </location>
</feature>
<dbReference type="AlphaFoldDB" id="A0A6B1FX98"/>
<feature type="transmembrane region" description="Helical" evidence="1">
    <location>
        <begin position="197"/>
        <end position="226"/>
    </location>
</feature>
<comment type="caution">
    <text evidence="4">The sequence shown here is derived from an EMBL/GenBank/DDBJ whole genome shotgun (WGS) entry which is preliminary data.</text>
</comment>
<sequence length="446" mass="50421">MCSRCCGWRWRCLYRWRCCCGCGPAAMAVHLEGPNPVIANWISSSSPLIAASKSGCRDAGRSEDRMMAAAPQPGPRYYDLDALRAAAMFLLVLLHSTYFVLPDPAHRWPVLDPSVGDDPTYRILLNVSSGFLRPTFFLISGLFSALLWQKRGLRGLGMHRLKRLGVPFFFGCVIIIPLTGLAMALTSGRQEPFDFPFWILPFFSIWALMHLWFLWYLMLFIGLFILLARLGLQFRNPAVWWAVIPLSAALSLVMSEPVFGPDTVRTLLPVPAPFFHYACFFFFGAFLYQGGVSVRRWWMIALLPAAAAFYMGDRLLRQYGSPGTIGGELSEPAFMFSNSLTLAGALFETANAWLMCFGAMGLFNWIFSRPNFTVRYLSDATYWMYLVHLPLVILAQWLVVSWPISYHLKFMLVCASVTATVLITYQLFVRYTFIGSTLNGPRTRRA</sequence>
<evidence type="ECO:0000313" key="4">
    <source>
        <dbReference type="EMBL" id="MYH61763.1"/>
    </source>
</evidence>
<proteinExistence type="predicted"/>
<keyword evidence="1" id="KW-0812">Transmembrane</keyword>
<keyword evidence="4" id="KW-0012">Acyltransferase</keyword>
<feature type="transmembrane region" description="Helical" evidence="1">
    <location>
        <begin position="297"/>
        <end position="312"/>
    </location>
</feature>
<reference evidence="4" key="1">
    <citation type="submission" date="2019-09" db="EMBL/GenBank/DDBJ databases">
        <title>Characterisation of the sponge microbiome using genome-centric metagenomics.</title>
        <authorList>
            <person name="Engelberts J.P."/>
            <person name="Robbins S.J."/>
            <person name="De Goeij J.M."/>
            <person name="Aranda M."/>
            <person name="Bell S.C."/>
            <person name="Webster N.S."/>
        </authorList>
    </citation>
    <scope>NUCLEOTIDE SEQUENCE</scope>
    <source>
        <strain evidence="4">SB0675_bin_29</strain>
    </source>
</reference>
<evidence type="ECO:0000259" key="3">
    <source>
        <dbReference type="Pfam" id="PF01757"/>
    </source>
</evidence>
<keyword evidence="1" id="KW-1133">Transmembrane helix</keyword>
<evidence type="ECO:0000256" key="2">
    <source>
        <dbReference type="SAM" id="SignalP"/>
    </source>
</evidence>
<dbReference type="Pfam" id="PF01757">
    <property type="entry name" value="Acyl_transf_3"/>
    <property type="match status" value="1"/>
</dbReference>
<protein>
    <submittedName>
        <fullName evidence="4">Acyltransferase family protein</fullName>
    </submittedName>
</protein>
<dbReference type="EMBL" id="VYDA01000315">
    <property type="protein sequence ID" value="MYH61763.1"/>
    <property type="molecule type" value="Genomic_DNA"/>
</dbReference>
<gene>
    <name evidence="4" type="ORF">F4148_08350</name>
</gene>
<dbReference type="PANTHER" id="PTHR36927">
    <property type="entry name" value="BLR4337 PROTEIN"/>
    <property type="match status" value="1"/>
</dbReference>
<feature type="signal peptide" evidence="2">
    <location>
        <begin position="1"/>
        <end position="28"/>
    </location>
</feature>
<name>A0A6B1FX98_9CHLR</name>
<keyword evidence="1" id="KW-0472">Membrane</keyword>
<evidence type="ECO:0000256" key="1">
    <source>
        <dbReference type="SAM" id="Phobius"/>
    </source>
</evidence>
<feature type="transmembrane region" description="Helical" evidence="1">
    <location>
        <begin position="82"/>
        <end position="101"/>
    </location>
</feature>
<organism evidence="4">
    <name type="scientific">Caldilineaceae bacterium SB0675_bin_29</name>
    <dbReference type="NCBI Taxonomy" id="2605266"/>
    <lineage>
        <taxon>Bacteria</taxon>
        <taxon>Bacillati</taxon>
        <taxon>Chloroflexota</taxon>
        <taxon>Caldilineae</taxon>
        <taxon>Caldilineales</taxon>
        <taxon>Caldilineaceae</taxon>
    </lineage>
</organism>
<feature type="transmembrane region" description="Helical" evidence="1">
    <location>
        <begin position="121"/>
        <end position="143"/>
    </location>
</feature>
<dbReference type="GO" id="GO:0016747">
    <property type="term" value="F:acyltransferase activity, transferring groups other than amino-acyl groups"/>
    <property type="evidence" value="ECO:0007669"/>
    <property type="project" value="InterPro"/>
</dbReference>
<dbReference type="PANTHER" id="PTHR36927:SF1">
    <property type="entry name" value="MDO-LIKE PROTEIN"/>
    <property type="match status" value="1"/>
</dbReference>
<feature type="transmembrane region" description="Helical" evidence="1">
    <location>
        <begin position="274"/>
        <end position="290"/>
    </location>
</feature>
<feature type="transmembrane region" description="Helical" evidence="1">
    <location>
        <begin position="380"/>
        <end position="400"/>
    </location>
</feature>
<feature type="chain" id="PRO_5025528723" evidence="2">
    <location>
        <begin position="29"/>
        <end position="446"/>
    </location>
</feature>
<keyword evidence="2" id="KW-0732">Signal</keyword>
<accession>A0A6B1FX98</accession>
<feature type="transmembrane region" description="Helical" evidence="1">
    <location>
        <begin position="164"/>
        <end position="185"/>
    </location>
</feature>
<dbReference type="InterPro" id="IPR002656">
    <property type="entry name" value="Acyl_transf_3_dom"/>
</dbReference>